<feature type="domain" description="PucR C-terminal helix-turn-helix" evidence="3">
    <location>
        <begin position="325"/>
        <end position="381"/>
    </location>
</feature>
<feature type="domain" description="CdaR GGDEF-like" evidence="4">
    <location>
        <begin position="163"/>
        <end position="280"/>
    </location>
</feature>
<dbReference type="InterPro" id="IPR041522">
    <property type="entry name" value="CdaR_GGDEF"/>
</dbReference>
<dbReference type="EMBL" id="RCVZ01000003">
    <property type="protein sequence ID" value="RLQ96572.1"/>
    <property type="molecule type" value="Genomic_DNA"/>
</dbReference>
<dbReference type="Proteomes" id="UP000276770">
    <property type="component" value="Unassembled WGS sequence"/>
</dbReference>
<dbReference type="InterPro" id="IPR025736">
    <property type="entry name" value="PucR_C-HTH_dom"/>
</dbReference>
<dbReference type="Pfam" id="PF13556">
    <property type="entry name" value="HTH_30"/>
    <property type="match status" value="1"/>
</dbReference>
<evidence type="ECO:0000259" key="2">
    <source>
        <dbReference type="Pfam" id="PF05651"/>
    </source>
</evidence>
<dbReference type="Pfam" id="PF17853">
    <property type="entry name" value="GGDEF_2"/>
    <property type="match status" value="1"/>
</dbReference>
<comment type="similarity">
    <text evidence="1">Belongs to the CdaR family.</text>
</comment>
<reference evidence="5 6" key="1">
    <citation type="submission" date="2018-10" db="EMBL/GenBank/DDBJ databases">
        <title>Falsibacillus sp. genome draft.</title>
        <authorList>
            <person name="Shi S."/>
        </authorList>
    </citation>
    <scope>NUCLEOTIDE SEQUENCE [LARGE SCALE GENOMIC DNA]</scope>
    <source>
        <strain evidence="5 6">GY 10110</strain>
    </source>
</reference>
<dbReference type="InterPro" id="IPR008599">
    <property type="entry name" value="Diacid_rec"/>
</dbReference>
<dbReference type="Pfam" id="PF05651">
    <property type="entry name" value="Diacid_rec"/>
    <property type="match status" value="1"/>
</dbReference>
<feature type="domain" description="Putative sugar diacid recognition" evidence="2">
    <location>
        <begin position="23"/>
        <end position="156"/>
    </location>
</feature>
<proteinExistence type="inferred from homology"/>
<dbReference type="PANTHER" id="PTHR33744:SF16">
    <property type="entry name" value="CARBOHYDRATE DIACID REGULATOR"/>
    <property type="match status" value="1"/>
</dbReference>
<dbReference type="InterPro" id="IPR051448">
    <property type="entry name" value="CdaR-like_regulators"/>
</dbReference>
<organism evidence="5 6">
    <name type="scientific">Falsibacillus albus</name>
    <dbReference type="NCBI Taxonomy" id="2478915"/>
    <lineage>
        <taxon>Bacteria</taxon>
        <taxon>Bacillati</taxon>
        <taxon>Bacillota</taxon>
        <taxon>Bacilli</taxon>
        <taxon>Bacillales</taxon>
        <taxon>Bacillaceae</taxon>
        <taxon>Falsibacillus</taxon>
    </lineage>
</organism>
<evidence type="ECO:0000259" key="3">
    <source>
        <dbReference type="Pfam" id="PF13556"/>
    </source>
</evidence>
<dbReference type="InterPro" id="IPR042070">
    <property type="entry name" value="PucR_C-HTH_sf"/>
</dbReference>
<dbReference type="Gene3D" id="1.10.10.2840">
    <property type="entry name" value="PucR C-terminal helix-turn-helix domain"/>
    <property type="match status" value="1"/>
</dbReference>
<name>A0A3L7K774_9BACI</name>
<comment type="caution">
    <text evidence="5">The sequence shown here is derived from an EMBL/GenBank/DDBJ whole genome shotgun (WGS) entry which is preliminary data.</text>
</comment>
<evidence type="ECO:0000313" key="6">
    <source>
        <dbReference type="Proteomes" id="UP000276770"/>
    </source>
</evidence>
<protein>
    <submittedName>
        <fullName evidence="5">Carbohydrate diacid regulator</fullName>
    </submittedName>
</protein>
<evidence type="ECO:0000313" key="5">
    <source>
        <dbReference type="EMBL" id="RLQ96572.1"/>
    </source>
</evidence>
<evidence type="ECO:0000259" key="4">
    <source>
        <dbReference type="Pfam" id="PF17853"/>
    </source>
</evidence>
<sequence>MLFLFIPIKYLYTYVCYGGKNVLTRNLANKIVMEMRNLLNEEIIVANPTGIIIASTDQERIGDFHEGALHTCTKKTLTIIASNDTKRWTGVKPGINLPVFFHEEVIGVIGITGDPRTVSPFGEIVKKMTELLIQENYYIEEMNLAARSLEALVFDWLEKEPIDESFKSRAAALGFDLTLPFRIALIHTIASFGTRFPSSFISNWNHLHPSRHLIRWGNDRLLYIMDASAMRLLHDVRDDLLSLKSMLESELQCSVAIGVGSSIDAVKIRISYQQAERALKSAAATEEIIFESDLTIEMITQEINKDIQKQYLARTISPLLDNDNLLSTLQAFFHCNMAFNETASYLHIHINTLHYRLRRIEEMTGHSLKTAKGLVALYIALSFLEDSTKLFE</sequence>
<accession>A0A3L7K774</accession>
<gene>
    <name evidence="5" type="ORF">D9X91_05555</name>
</gene>
<dbReference type="PANTHER" id="PTHR33744">
    <property type="entry name" value="CARBOHYDRATE DIACID REGULATOR"/>
    <property type="match status" value="1"/>
</dbReference>
<keyword evidence="6" id="KW-1185">Reference proteome</keyword>
<dbReference type="AlphaFoldDB" id="A0A3L7K774"/>
<evidence type="ECO:0000256" key="1">
    <source>
        <dbReference type="ARBA" id="ARBA00006754"/>
    </source>
</evidence>